<keyword evidence="2" id="KW-1185">Reference proteome</keyword>
<reference evidence="1 2" key="1">
    <citation type="submission" date="2017-11" db="EMBL/GenBank/DDBJ databases">
        <title>De-novo sequencing of pomegranate (Punica granatum L.) genome.</title>
        <authorList>
            <person name="Akparov Z."/>
            <person name="Amiraslanov A."/>
            <person name="Hajiyeva S."/>
            <person name="Abbasov M."/>
            <person name="Kaur K."/>
            <person name="Hamwieh A."/>
            <person name="Solovyev V."/>
            <person name="Salamov A."/>
            <person name="Braich B."/>
            <person name="Kosarev P."/>
            <person name="Mahmoud A."/>
            <person name="Hajiyev E."/>
            <person name="Babayeva S."/>
            <person name="Izzatullayeva V."/>
            <person name="Mammadov A."/>
            <person name="Mammadov A."/>
            <person name="Sharifova S."/>
            <person name="Ojaghi J."/>
            <person name="Eynullazada K."/>
            <person name="Bayramov B."/>
            <person name="Abdulazimova A."/>
            <person name="Shahmuradov I."/>
        </authorList>
    </citation>
    <scope>NUCLEOTIDE SEQUENCE [LARGE SCALE GENOMIC DNA]</scope>
    <source>
        <strain evidence="2">cv. AG2017</strain>
        <tissue evidence="1">Leaf</tissue>
    </source>
</reference>
<comment type="caution">
    <text evidence="1">The sequence shown here is derived from an EMBL/GenBank/DDBJ whole genome shotgun (WGS) entry which is preliminary data.</text>
</comment>
<evidence type="ECO:0000313" key="2">
    <source>
        <dbReference type="Proteomes" id="UP000233551"/>
    </source>
</evidence>
<gene>
    <name evidence="1" type="ORF">CRG98_003611</name>
</gene>
<organism evidence="1 2">
    <name type="scientific">Punica granatum</name>
    <name type="common">Pomegranate</name>
    <dbReference type="NCBI Taxonomy" id="22663"/>
    <lineage>
        <taxon>Eukaryota</taxon>
        <taxon>Viridiplantae</taxon>
        <taxon>Streptophyta</taxon>
        <taxon>Embryophyta</taxon>
        <taxon>Tracheophyta</taxon>
        <taxon>Spermatophyta</taxon>
        <taxon>Magnoliopsida</taxon>
        <taxon>eudicotyledons</taxon>
        <taxon>Gunneridae</taxon>
        <taxon>Pentapetalae</taxon>
        <taxon>rosids</taxon>
        <taxon>malvids</taxon>
        <taxon>Myrtales</taxon>
        <taxon>Lythraceae</taxon>
        <taxon>Punica</taxon>
    </lineage>
</organism>
<accession>A0A2I0L5M2</accession>
<dbReference type="Proteomes" id="UP000233551">
    <property type="component" value="Unassembled WGS sequence"/>
</dbReference>
<dbReference type="EMBL" id="PGOL01000133">
    <property type="protein sequence ID" value="PKI75994.1"/>
    <property type="molecule type" value="Genomic_DNA"/>
</dbReference>
<sequence length="115" mass="12542">MVTGIPSGFPAVLAGFGLGKGWTEVRGWAEWANHGLPNFGGRLGWGKSHLECRGSKRSDGCHGWMMGGDGWGALEPTVKGEEPTAWGCPFEPRVEPWLRVEPRLDGLAWLWVPSD</sequence>
<name>A0A2I0L5M2_PUNGR</name>
<protein>
    <submittedName>
        <fullName evidence="1">Uncharacterized protein</fullName>
    </submittedName>
</protein>
<dbReference type="AlphaFoldDB" id="A0A2I0L5M2"/>
<evidence type="ECO:0000313" key="1">
    <source>
        <dbReference type="EMBL" id="PKI75994.1"/>
    </source>
</evidence>
<proteinExistence type="predicted"/>